<comment type="caution">
    <text evidence="1">The sequence shown here is derived from an EMBL/GenBank/DDBJ whole genome shotgun (WGS) entry which is preliminary data.</text>
</comment>
<keyword evidence="2" id="KW-1185">Reference proteome</keyword>
<reference evidence="1 2" key="1">
    <citation type="journal article" date="2018" name="Front. Plant Sci.">
        <title>Red Clover (Trifolium pratense) and Zigzag Clover (T. medium) - A Picture of Genomic Similarities and Differences.</title>
        <authorList>
            <person name="Dluhosova J."/>
            <person name="Istvanek J."/>
            <person name="Nedelnik J."/>
            <person name="Repkova J."/>
        </authorList>
    </citation>
    <scope>NUCLEOTIDE SEQUENCE [LARGE SCALE GENOMIC DNA]</scope>
    <source>
        <strain evidence="2">cv. 10/8</strain>
        <tissue evidence="1">Leaf</tissue>
    </source>
</reference>
<evidence type="ECO:0000313" key="2">
    <source>
        <dbReference type="Proteomes" id="UP000265520"/>
    </source>
</evidence>
<sequence length="53" mass="6574">MNEEVRTMKVYGKSTNHCYKVEVREKDLDKANLNLEWMEERVEEEPFEPREQW</sequence>
<dbReference type="Proteomes" id="UP000265520">
    <property type="component" value="Unassembled WGS sequence"/>
</dbReference>
<dbReference type="EMBL" id="LXQA011194967">
    <property type="protein sequence ID" value="MCI88513.1"/>
    <property type="molecule type" value="Genomic_DNA"/>
</dbReference>
<dbReference type="AlphaFoldDB" id="A0A392VM09"/>
<evidence type="ECO:0000313" key="1">
    <source>
        <dbReference type="EMBL" id="MCI88513.1"/>
    </source>
</evidence>
<protein>
    <submittedName>
        <fullName evidence="1">Uncharacterized protein</fullName>
    </submittedName>
</protein>
<accession>A0A392VM09</accession>
<organism evidence="1 2">
    <name type="scientific">Trifolium medium</name>
    <dbReference type="NCBI Taxonomy" id="97028"/>
    <lineage>
        <taxon>Eukaryota</taxon>
        <taxon>Viridiplantae</taxon>
        <taxon>Streptophyta</taxon>
        <taxon>Embryophyta</taxon>
        <taxon>Tracheophyta</taxon>
        <taxon>Spermatophyta</taxon>
        <taxon>Magnoliopsida</taxon>
        <taxon>eudicotyledons</taxon>
        <taxon>Gunneridae</taxon>
        <taxon>Pentapetalae</taxon>
        <taxon>rosids</taxon>
        <taxon>fabids</taxon>
        <taxon>Fabales</taxon>
        <taxon>Fabaceae</taxon>
        <taxon>Papilionoideae</taxon>
        <taxon>50 kb inversion clade</taxon>
        <taxon>NPAAA clade</taxon>
        <taxon>Hologalegina</taxon>
        <taxon>IRL clade</taxon>
        <taxon>Trifolieae</taxon>
        <taxon>Trifolium</taxon>
    </lineage>
</organism>
<proteinExistence type="predicted"/>
<name>A0A392VM09_9FABA</name>
<feature type="non-terminal residue" evidence="1">
    <location>
        <position position="53"/>
    </location>
</feature>